<comment type="caution">
    <text evidence="2">The sequence shown here is derived from an EMBL/GenBank/DDBJ whole genome shotgun (WGS) entry which is preliminary data.</text>
</comment>
<reference evidence="2" key="1">
    <citation type="submission" date="2021-12" db="EMBL/GenBank/DDBJ databases">
        <authorList>
            <person name="Li Y."/>
        </authorList>
    </citation>
    <scope>NUCLEOTIDE SEQUENCE</scope>
    <source>
        <strain evidence="2">DKSPLA3</strain>
    </source>
</reference>
<name>A0A9X1NTN5_9HYPH</name>
<dbReference type="AlphaFoldDB" id="A0A9X1NTN5"/>
<proteinExistence type="predicted"/>
<dbReference type="RefSeq" id="WP_231814188.1">
    <property type="nucleotide sequence ID" value="NZ_JAJOZR010000006.1"/>
</dbReference>
<evidence type="ECO:0000313" key="3">
    <source>
        <dbReference type="Proteomes" id="UP001139089"/>
    </source>
</evidence>
<protein>
    <submittedName>
        <fullName evidence="2">DUF6180 family protein</fullName>
    </submittedName>
</protein>
<dbReference type="Pfam" id="PF19678">
    <property type="entry name" value="DUF6180"/>
    <property type="match status" value="1"/>
</dbReference>
<accession>A0A9X1NTN5</accession>
<keyword evidence="3" id="KW-1185">Reference proteome</keyword>
<organism evidence="2 3">
    <name type="scientific">Rhizobium quercicola</name>
    <dbReference type="NCBI Taxonomy" id="2901226"/>
    <lineage>
        <taxon>Bacteria</taxon>
        <taxon>Pseudomonadati</taxon>
        <taxon>Pseudomonadota</taxon>
        <taxon>Alphaproteobacteria</taxon>
        <taxon>Hyphomicrobiales</taxon>
        <taxon>Rhizobiaceae</taxon>
        <taxon>Rhizobium/Agrobacterium group</taxon>
        <taxon>Rhizobium</taxon>
    </lineage>
</organism>
<evidence type="ECO:0000313" key="2">
    <source>
        <dbReference type="EMBL" id="MCD7109504.1"/>
    </source>
</evidence>
<dbReference type="InterPro" id="IPR045752">
    <property type="entry name" value="DUF6180"/>
</dbReference>
<dbReference type="EMBL" id="JAJOZR010000006">
    <property type="protein sequence ID" value="MCD7109504.1"/>
    <property type="molecule type" value="Genomic_DNA"/>
</dbReference>
<feature type="signal peptide" evidence="1">
    <location>
        <begin position="1"/>
        <end position="22"/>
    </location>
</feature>
<feature type="chain" id="PRO_5040921276" evidence="1">
    <location>
        <begin position="23"/>
        <end position="126"/>
    </location>
</feature>
<gene>
    <name evidence="2" type="ORF">LRX75_10650</name>
</gene>
<evidence type="ECO:0000256" key="1">
    <source>
        <dbReference type="SAM" id="SignalP"/>
    </source>
</evidence>
<sequence length="126" mass="12559">MKAVTLSLAALASLGLSAASRAADQDFTLTYHVERLPAAKLSIETCGSVVSGVAQSAGLSAALQSFPGQLVTVQGGTSGSGAFVVQCIAVDATTVAVVQGFDYRSTKGPLGDAADQMIAAVKAQAQ</sequence>
<dbReference type="Proteomes" id="UP001139089">
    <property type="component" value="Unassembled WGS sequence"/>
</dbReference>
<keyword evidence="1" id="KW-0732">Signal</keyword>